<dbReference type="OrthoDB" id="3562304at2759"/>
<evidence type="ECO:0000259" key="1">
    <source>
        <dbReference type="Pfam" id="PF26640"/>
    </source>
</evidence>
<sequence>MSWASDRKTTRKEDRAYCLLGLFDVNMPLLYGEGEKAFSRFQEHIAASSTDHSLFAWGIPTGIADETEDHQRSYRSIFALSPTDFRGCGEVKQTTIIPPNTWAQSNRGFHAGFPTIPVTTWKQQIDNPGGLPDYIDDTDYLVILNCGSYAMAGSTWCCHAIGIWISLIDKRDDGEHGFARVTDFATCWQVGHVSEQLNSSQDKFRKDLWFSTSRAIQVPRDYFSKRFGGFLVRAERPGETAR</sequence>
<gene>
    <name evidence="2" type="ORF">OIDMADRAFT_60841</name>
</gene>
<dbReference type="Proteomes" id="UP000054321">
    <property type="component" value="Unassembled WGS sequence"/>
</dbReference>
<dbReference type="HOGENOM" id="CLU_1147478_0_0_1"/>
<dbReference type="EMBL" id="KN832890">
    <property type="protein sequence ID" value="KIM94516.1"/>
    <property type="molecule type" value="Genomic_DNA"/>
</dbReference>
<reference evidence="3" key="2">
    <citation type="submission" date="2015-01" db="EMBL/GenBank/DDBJ databases">
        <title>Evolutionary Origins and Diversification of the Mycorrhizal Mutualists.</title>
        <authorList>
            <consortium name="DOE Joint Genome Institute"/>
            <consortium name="Mycorrhizal Genomics Consortium"/>
            <person name="Kohler A."/>
            <person name="Kuo A."/>
            <person name="Nagy L.G."/>
            <person name="Floudas D."/>
            <person name="Copeland A."/>
            <person name="Barry K.W."/>
            <person name="Cichocki N."/>
            <person name="Veneault-Fourrey C."/>
            <person name="LaButti K."/>
            <person name="Lindquist E.A."/>
            <person name="Lipzen A."/>
            <person name="Lundell T."/>
            <person name="Morin E."/>
            <person name="Murat C."/>
            <person name="Riley R."/>
            <person name="Ohm R."/>
            <person name="Sun H."/>
            <person name="Tunlid A."/>
            <person name="Henrissat B."/>
            <person name="Grigoriev I.V."/>
            <person name="Hibbett D.S."/>
            <person name="Martin F."/>
        </authorList>
    </citation>
    <scope>NUCLEOTIDE SEQUENCE [LARGE SCALE GENOMIC DNA]</scope>
    <source>
        <strain evidence="3">Zn</strain>
    </source>
</reference>
<dbReference type="PANTHER" id="PTHR10622:SF10">
    <property type="entry name" value="HET DOMAIN-CONTAINING PROTEIN"/>
    <property type="match status" value="1"/>
</dbReference>
<evidence type="ECO:0000313" key="3">
    <source>
        <dbReference type="Proteomes" id="UP000054321"/>
    </source>
</evidence>
<feature type="domain" description="DUF8212" evidence="1">
    <location>
        <begin position="36"/>
        <end position="153"/>
    </location>
</feature>
<dbReference type="AlphaFoldDB" id="A0A0C3GW31"/>
<dbReference type="InterPro" id="IPR058525">
    <property type="entry name" value="DUF8212"/>
</dbReference>
<protein>
    <recommendedName>
        <fullName evidence="1">DUF8212 domain-containing protein</fullName>
    </recommendedName>
</protein>
<evidence type="ECO:0000313" key="2">
    <source>
        <dbReference type="EMBL" id="KIM94516.1"/>
    </source>
</evidence>
<dbReference type="STRING" id="913774.A0A0C3GW31"/>
<accession>A0A0C3GW31</accession>
<keyword evidence="3" id="KW-1185">Reference proteome</keyword>
<proteinExistence type="predicted"/>
<dbReference type="PANTHER" id="PTHR10622">
    <property type="entry name" value="HET DOMAIN-CONTAINING PROTEIN"/>
    <property type="match status" value="1"/>
</dbReference>
<organism evidence="2 3">
    <name type="scientific">Oidiodendron maius (strain Zn)</name>
    <dbReference type="NCBI Taxonomy" id="913774"/>
    <lineage>
        <taxon>Eukaryota</taxon>
        <taxon>Fungi</taxon>
        <taxon>Dikarya</taxon>
        <taxon>Ascomycota</taxon>
        <taxon>Pezizomycotina</taxon>
        <taxon>Leotiomycetes</taxon>
        <taxon>Leotiomycetes incertae sedis</taxon>
        <taxon>Myxotrichaceae</taxon>
        <taxon>Oidiodendron</taxon>
    </lineage>
</organism>
<dbReference type="InParanoid" id="A0A0C3GW31"/>
<name>A0A0C3GW31_OIDMZ</name>
<dbReference type="Pfam" id="PF26640">
    <property type="entry name" value="DUF8212"/>
    <property type="match status" value="1"/>
</dbReference>
<reference evidence="2 3" key="1">
    <citation type="submission" date="2014-04" db="EMBL/GenBank/DDBJ databases">
        <authorList>
            <consortium name="DOE Joint Genome Institute"/>
            <person name="Kuo A."/>
            <person name="Martino E."/>
            <person name="Perotto S."/>
            <person name="Kohler A."/>
            <person name="Nagy L.G."/>
            <person name="Floudas D."/>
            <person name="Copeland A."/>
            <person name="Barry K.W."/>
            <person name="Cichocki N."/>
            <person name="Veneault-Fourrey C."/>
            <person name="LaButti K."/>
            <person name="Lindquist E.A."/>
            <person name="Lipzen A."/>
            <person name="Lundell T."/>
            <person name="Morin E."/>
            <person name="Murat C."/>
            <person name="Sun H."/>
            <person name="Tunlid A."/>
            <person name="Henrissat B."/>
            <person name="Grigoriev I.V."/>
            <person name="Hibbett D.S."/>
            <person name="Martin F."/>
            <person name="Nordberg H.P."/>
            <person name="Cantor M.N."/>
            <person name="Hua S.X."/>
        </authorList>
    </citation>
    <scope>NUCLEOTIDE SEQUENCE [LARGE SCALE GENOMIC DNA]</scope>
    <source>
        <strain evidence="2 3">Zn</strain>
    </source>
</reference>